<gene>
    <name evidence="1" type="ORF">CR513_35595</name>
</gene>
<dbReference type="Proteomes" id="UP000257109">
    <property type="component" value="Unassembled WGS sequence"/>
</dbReference>
<name>A0A371FYV7_MUCPR</name>
<dbReference type="EMBL" id="QJKJ01007351">
    <property type="protein sequence ID" value="RDX83472.1"/>
    <property type="molecule type" value="Genomic_DNA"/>
</dbReference>
<feature type="non-terminal residue" evidence="1">
    <location>
        <position position="1"/>
    </location>
</feature>
<comment type="caution">
    <text evidence="1">The sequence shown here is derived from an EMBL/GenBank/DDBJ whole genome shotgun (WGS) entry which is preliminary data.</text>
</comment>
<accession>A0A371FYV7</accession>
<reference evidence="1" key="1">
    <citation type="submission" date="2018-05" db="EMBL/GenBank/DDBJ databases">
        <title>Draft genome of Mucuna pruriens seed.</title>
        <authorList>
            <person name="Nnadi N.E."/>
            <person name="Vos R."/>
            <person name="Hasami M.H."/>
            <person name="Devisetty U.K."/>
            <person name="Aguiy J.C."/>
        </authorList>
    </citation>
    <scope>NUCLEOTIDE SEQUENCE [LARGE SCALE GENOMIC DNA]</scope>
    <source>
        <strain evidence="1">JCA_2017</strain>
    </source>
</reference>
<evidence type="ECO:0000313" key="1">
    <source>
        <dbReference type="EMBL" id="RDX83472.1"/>
    </source>
</evidence>
<evidence type="ECO:0000313" key="2">
    <source>
        <dbReference type="Proteomes" id="UP000257109"/>
    </source>
</evidence>
<keyword evidence="2" id="KW-1185">Reference proteome</keyword>
<sequence>MSIRTNPTKAEATLLKRLVTVEQQANLKVLKNELIKIKDLFSIDRNDGQCKNEEELLDTLTVVDGYLHNSNIRRYLPKNKDFNSKLLPDAATKSSNTKVAESLHKRFQDVKLDKREKENGALSLSQLEDLEMFKVNYNNLNFDKKRFFFSLVFP</sequence>
<dbReference type="AlphaFoldDB" id="A0A371FYV7"/>
<proteinExistence type="predicted"/>
<protein>
    <submittedName>
        <fullName evidence="1">Uncharacterized protein</fullName>
    </submittedName>
</protein>
<organism evidence="1 2">
    <name type="scientific">Mucuna pruriens</name>
    <name type="common">Velvet bean</name>
    <name type="synonym">Dolichos pruriens</name>
    <dbReference type="NCBI Taxonomy" id="157652"/>
    <lineage>
        <taxon>Eukaryota</taxon>
        <taxon>Viridiplantae</taxon>
        <taxon>Streptophyta</taxon>
        <taxon>Embryophyta</taxon>
        <taxon>Tracheophyta</taxon>
        <taxon>Spermatophyta</taxon>
        <taxon>Magnoliopsida</taxon>
        <taxon>eudicotyledons</taxon>
        <taxon>Gunneridae</taxon>
        <taxon>Pentapetalae</taxon>
        <taxon>rosids</taxon>
        <taxon>fabids</taxon>
        <taxon>Fabales</taxon>
        <taxon>Fabaceae</taxon>
        <taxon>Papilionoideae</taxon>
        <taxon>50 kb inversion clade</taxon>
        <taxon>NPAAA clade</taxon>
        <taxon>indigoferoid/millettioid clade</taxon>
        <taxon>Phaseoleae</taxon>
        <taxon>Mucuna</taxon>
    </lineage>
</organism>